<dbReference type="Pfam" id="PF05050">
    <property type="entry name" value="Methyltransf_21"/>
    <property type="match status" value="1"/>
</dbReference>
<evidence type="ECO:0000259" key="1">
    <source>
        <dbReference type="Pfam" id="PF05050"/>
    </source>
</evidence>
<dbReference type="PANTHER" id="PTHR36973:SF4">
    <property type="entry name" value="NODULATION PROTEIN"/>
    <property type="match status" value="1"/>
</dbReference>
<dbReference type="GO" id="GO:0008168">
    <property type="term" value="F:methyltransferase activity"/>
    <property type="evidence" value="ECO:0007669"/>
    <property type="project" value="UniProtKB-KW"/>
</dbReference>
<dbReference type="Proteomes" id="UP000318528">
    <property type="component" value="Unassembled WGS sequence"/>
</dbReference>
<feature type="domain" description="Methyltransferase FkbM" evidence="1">
    <location>
        <begin position="78"/>
        <end position="224"/>
    </location>
</feature>
<dbReference type="SUPFAM" id="SSF53335">
    <property type="entry name" value="S-adenosyl-L-methionine-dependent methyltransferases"/>
    <property type="match status" value="1"/>
</dbReference>
<dbReference type="InterPro" id="IPR029063">
    <property type="entry name" value="SAM-dependent_MTases_sf"/>
</dbReference>
<protein>
    <submittedName>
        <fullName evidence="2">FkbM family methyltransferase</fullName>
    </submittedName>
</protein>
<dbReference type="PANTHER" id="PTHR36973">
    <property type="entry name" value="SLL1456 PROTEIN-RELATED"/>
    <property type="match status" value="1"/>
</dbReference>
<proteinExistence type="predicted"/>
<name>A0ABY3CQC5_9FLAO</name>
<evidence type="ECO:0000313" key="3">
    <source>
        <dbReference type="Proteomes" id="UP000318528"/>
    </source>
</evidence>
<sequence>MMKIKRFIEKIIIRKAKTILKKRIGQKQYQSLFENFYSISSLGMNIGGGAETESSGEKNALLYIRDKLKKIDKVVIFDVGANVGMYTILLNEVFSENSKILSFEPSKKTFNKLGLNTNHIKHTNLFNFGFGNTNNFLTLYYNQEESGLASVYKRKLDHFNIKMDLKEEIEIKTIDSFCEKRSINKIDFLKLDVEGHELSVLNGAIKMINNHKINFIQFEFGGCNIDSRTYFQDFYYLLNKEFYIYRIVKDGLFEIDTYKEMYEAFTTTNYLAERKEL</sequence>
<reference evidence="2 3" key="1">
    <citation type="submission" date="2019-07" db="EMBL/GenBank/DDBJ databases">
        <title>Novel species of Flavobacterium.</title>
        <authorList>
            <person name="Liu Q."/>
            <person name="Xin Y.-H."/>
        </authorList>
    </citation>
    <scope>NUCLEOTIDE SEQUENCE [LARGE SCALE GENOMIC DNA]</scope>
    <source>
        <strain evidence="2 3">GSP39</strain>
    </source>
</reference>
<dbReference type="Gene3D" id="3.40.50.150">
    <property type="entry name" value="Vaccinia Virus protein VP39"/>
    <property type="match status" value="1"/>
</dbReference>
<keyword evidence="2" id="KW-0489">Methyltransferase</keyword>
<dbReference type="GO" id="GO:0032259">
    <property type="term" value="P:methylation"/>
    <property type="evidence" value="ECO:0007669"/>
    <property type="project" value="UniProtKB-KW"/>
</dbReference>
<comment type="caution">
    <text evidence="2">The sequence shown here is derived from an EMBL/GenBank/DDBJ whole genome shotgun (WGS) entry which is preliminary data.</text>
</comment>
<dbReference type="EMBL" id="VJZN01000001">
    <property type="protein sequence ID" value="TRX10427.1"/>
    <property type="molecule type" value="Genomic_DNA"/>
</dbReference>
<keyword evidence="2" id="KW-0808">Transferase</keyword>
<gene>
    <name evidence="2" type="ORF">FNW12_00535</name>
</gene>
<keyword evidence="3" id="KW-1185">Reference proteome</keyword>
<dbReference type="InterPro" id="IPR006342">
    <property type="entry name" value="FkbM_mtfrase"/>
</dbReference>
<dbReference type="InterPro" id="IPR053188">
    <property type="entry name" value="FkbM_Methyltransferase"/>
</dbReference>
<evidence type="ECO:0000313" key="2">
    <source>
        <dbReference type="EMBL" id="TRX10427.1"/>
    </source>
</evidence>
<dbReference type="NCBIfam" id="TIGR01444">
    <property type="entry name" value="fkbM_fam"/>
    <property type="match status" value="1"/>
</dbReference>
<accession>A0ABY3CQC5</accession>
<organism evidence="2 3">
    <name type="scientific">Flavobacterium gawalongense</name>
    <dbReference type="NCBI Taxonomy" id="2594432"/>
    <lineage>
        <taxon>Bacteria</taxon>
        <taxon>Pseudomonadati</taxon>
        <taxon>Bacteroidota</taxon>
        <taxon>Flavobacteriia</taxon>
        <taxon>Flavobacteriales</taxon>
        <taxon>Flavobacteriaceae</taxon>
        <taxon>Flavobacterium</taxon>
    </lineage>
</organism>